<evidence type="ECO:0000313" key="1">
    <source>
        <dbReference type="EMBL" id="CAK89621.1"/>
    </source>
</evidence>
<protein>
    <submittedName>
        <fullName evidence="1">Uncharacterized protein</fullName>
    </submittedName>
</protein>
<organism evidence="1 2">
    <name type="scientific">Paramecium tetraurelia</name>
    <dbReference type="NCBI Taxonomy" id="5888"/>
    <lineage>
        <taxon>Eukaryota</taxon>
        <taxon>Sar</taxon>
        <taxon>Alveolata</taxon>
        <taxon>Ciliophora</taxon>
        <taxon>Intramacronucleata</taxon>
        <taxon>Oligohymenophorea</taxon>
        <taxon>Peniculida</taxon>
        <taxon>Parameciidae</taxon>
        <taxon>Paramecium</taxon>
    </lineage>
</organism>
<dbReference type="InParanoid" id="A0E2V4"/>
<keyword evidence="2" id="KW-1185">Reference proteome</keyword>
<dbReference type="OrthoDB" id="10445662at2759"/>
<dbReference type="HOGENOM" id="CLU_2965814_0_0_1"/>
<dbReference type="KEGG" id="ptm:GSPATT00022793001"/>
<evidence type="ECO:0000313" key="2">
    <source>
        <dbReference type="Proteomes" id="UP000000600"/>
    </source>
</evidence>
<dbReference type="AlphaFoldDB" id="A0E2V4"/>
<gene>
    <name evidence="1" type="ORF">GSPATT00022793001</name>
</gene>
<dbReference type="GeneID" id="5042803"/>
<reference evidence="1 2" key="1">
    <citation type="journal article" date="2006" name="Nature">
        <title>Global trends of whole-genome duplications revealed by the ciliate Paramecium tetraurelia.</title>
        <authorList>
            <consortium name="Genoscope"/>
            <person name="Aury J.-M."/>
            <person name="Jaillon O."/>
            <person name="Duret L."/>
            <person name="Noel B."/>
            <person name="Jubin C."/>
            <person name="Porcel B.M."/>
            <person name="Segurens B."/>
            <person name="Daubin V."/>
            <person name="Anthouard V."/>
            <person name="Aiach N."/>
            <person name="Arnaiz O."/>
            <person name="Billaut A."/>
            <person name="Beisson J."/>
            <person name="Blanc I."/>
            <person name="Bouhouche K."/>
            <person name="Camara F."/>
            <person name="Duharcourt S."/>
            <person name="Guigo R."/>
            <person name="Gogendeau D."/>
            <person name="Katinka M."/>
            <person name="Keller A.-M."/>
            <person name="Kissmehl R."/>
            <person name="Klotz C."/>
            <person name="Koll F."/>
            <person name="Le Moue A."/>
            <person name="Lepere C."/>
            <person name="Malinsky S."/>
            <person name="Nowacki M."/>
            <person name="Nowak J.K."/>
            <person name="Plattner H."/>
            <person name="Poulain J."/>
            <person name="Ruiz F."/>
            <person name="Serrano V."/>
            <person name="Zagulski M."/>
            <person name="Dessen P."/>
            <person name="Betermier M."/>
            <person name="Weissenbach J."/>
            <person name="Scarpelli C."/>
            <person name="Schachter V."/>
            <person name="Sperling L."/>
            <person name="Meyer E."/>
            <person name="Cohen J."/>
            <person name="Wincker P."/>
        </authorList>
    </citation>
    <scope>NUCLEOTIDE SEQUENCE [LARGE SCALE GENOMIC DNA]</scope>
    <source>
        <strain evidence="1 2">Stock d4-2</strain>
    </source>
</reference>
<name>A0E2V4_PARTE</name>
<dbReference type="Proteomes" id="UP000000600">
    <property type="component" value="Unassembled WGS sequence"/>
</dbReference>
<sequence>MVEQLFSNFLGFYKPNFKMFTSNTKFREKQMIQQPKKRQHQRNQISIRLNKMAENFTQK</sequence>
<proteinExistence type="predicted"/>
<accession>A0E2V4</accession>
<dbReference type="EMBL" id="CT868655">
    <property type="protein sequence ID" value="CAK89621.1"/>
    <property type="molecule type" value="Genomic_DNA"/>
</dbReference>
<dbReference type="RefSeq" id="XP_001457018.1">
    <property type="nucleotide sequence ID" value="XM_001456981.1"/>
</dbReference>